<gene>
    <name evidence="2" type="ORF">AUJ59_03650</name>
</gene>
<proteinExistence type="predicted"/>
<dbReference type="Proteomes" id="UP000183144">
    <property type="component" value="Unassembled WGS sequence"/>
</dbReference>
<sequence>MTVSRPLFYMKKVFKQNFFIIGLISFFLVVYLVIGIVKYNRFEAGDDLAHSAQPVWHLSRFEAPLSSVLGGISFNDHFDPILALFAPFYRLWPDARVLIIFQQVIVVLGAIPVYLYARRKIKGKLIPWILTFLYLYFIGFQSAISSDYHSATISATFIGLAIYFMEIKNWRCYWPVFVLALLVREDVAIYLFALGVYGFFFKKERKIGLITVVISLTYYYLIFNFFLPLFNGQAPFSRLAFGTKSTANIIVDTFLSSPVAFLQSFIYPLVKVRNILLTAFSFGFLPFGSSLYWLMAPINFLRHFAVDEIRYSLQRHYAAPLAPILVFSAINALAKIKFKLLIYLSIFVAIVGTFYTNRSGLDPNYPASPIALIFKRSFYVMPPKNADYYRMMALIPEEASISAQVPLLARLINRDQIYKFPQNYQEADYIVLTFTESFYPMAYEDMERVKNELL</sequence>
<reference evidence="2 3" key="1">
    <citation type="journal article" date="2016" name="Environ. Microbiol.">
        <title>Genomic resolution of a cold subsurface aquifer community provides metabolic insights for novel microbes adapted to high CO concentrations.</title>
        <authorList>
            <person name="Probst A.J."/>
            <person name="Castelle C.J."/>
            <person name="Singh A."/>
            <person name="Brown C.T."/>
            <person name="Anantharaman K."/>
            <person name="Sharon I."/>
            <person name="Hug L.A."/>
            <person name="Burstein D."/>
            <person name="Emerson J.B."/>
            <person name="Thomas B.C."/>
            <person name="Banfield J.F."/>
        </authorList>
    </citation>
    <scope>NUCLEOTIDE SEQUENCE [LARGE SCALE GENOMIC DNA]</scope>
    <source>
        <strain evidence="2">CG1_02_47_37</strain>
    </source>
</reference>
<feature type="transmembrane region" description="Helical" evidence="1">
    <location>
        <begin position="207"/>
        <end position="229"/>
    </location>
</feature>
<feature type="non-terminal residue" evidence="2">
    <location>
        <position position="454"/>
    </location>
</feature>
<feature type="transmembrane region" description="Helical" evidence="1">
    <location>
        <begin position="249"/>
        <end position="269"/>
    </location>
</feature>
<name>A0A1J4RRM1_9BACT</name>
<dbReference type="AlphaFoldDB" id="A0A1J4RRM1"/>
<feature type="transmembrane region" description="Helical" evidence="1">
    <location>
        <begin position="97"/>
        <end position="116"/>
    </location>
</feature>
<evidence type="ECO:0000313" key="2">
    <source>
        <dbReference type="EMBL" id="OIN88613.1"/>
    </source>
</evidence>
<comment type="caution">
    <text evidence="2">The sequence shown here is derived from an EMBL/GenBank/DDBJ whole genome shotgun (WGS) entry which is preliminary data.</text>
</comment>
<dbReference type="EMBL" id="MNUI01000065">
    <property type="protein sequence ID" value="OIN88613.1"/>
    <property type="molecule type" value="Genomic_DNA"/>
</dbReference>
<feature type="transmembrane region" description="Helical" evidence="1">
    <location>
        <begin position="317"/>
        <end position="334"/>
    </location>
</feature>
<dbReference type="InterPro" id="IPR018650">
    <property type="entry name" value="STSV1_Orf64"/>
</dbReference>
<feature type="transmembrane region" description="Helical" evidence="1">
    <location>
        <begin position="340"/>
        <end position="357"/>
    </location>
</feature>
<evidence type="ECO:0000313" key="3">
    <source>
        <dbReference type="Proteomes" id="UP000183144"/>
    </source>
</evidence>
<feature type="transmembrane region" description="Helical" evidence="1">
    <location>
        <begin position="18"/>
        <end position="37"/>
    </location>
</feature>
<feature type="transmembrane region" description="Helical" evidence="1">
    <location>
        <begin position="275"/>
        <end position="296"/>
    </location>
</feature>
<evidence type="ECO:0000256" key="1">
    <source>
        <dbReference type="SAM" id="Phobius"/>
    </source>
</evidence>
<evidence type="ECO:0008006" key="4">
    <source>
        <dbReference type="Google" id="ProtNLM"/>
    </source>
</evidence>
<dbReference type="Pfam" id="PF09852">
    <property type="entry name" value="DUF2079"/>
    <property type="match status" value="1"/>
</dbReference>
<accession>A0A1J4RRM1</accession>
<feature type="transmembrane region" description="Helical" evidence="1">
    <location>
        <begin position="125"/>
        <end position="142"/>
    </location>
</feature>
<protein>
    <recommendedName>
        <fullName evidence="4">DUF2079 domain-containing protein</fullName>
    </recommendedName>
</protein>
<organism evidence="2 3">
    <name type="scientific">Candidatus Beckwithbacteria bacterium CG1_02_47_37</name>
    <dbReference type="NCBI Taxonomy" id="1805034"/>
    <lineage>
        <taxon>Bacteria</taxon>
        <taxon>Candidatus Beckwithiibacteriota</taxon>
    </lineage>
</organism>
<keyword evidence="1" id="KW-0812">Transmembrane</keyword>
<feature type="transmembrane region" description="Helical" evidence="1">
    <location>
        <begin position="177"/>
        <end position="201"/>
    </location>
</feature>
<keyword evidence="1" id="KW-0472">Membrane</keyword>
<keyword evidence="1" id="KW-1133">Transmembrane helix</keyword>